<protein>
    <submittedName>
        <fullName evidence="1">Uncharacterized protein</fullName>
    </submittedName>
</protein>
<proteinExistence type="predicted"/>
<accession>A0A1X0S6N3</accession>
<evidence type="ECO:0000313" key="1">
    <source>
        <dbReference type="EMBL" id="ORE19946.1"/>
    </source>
</evidence>
<dbReference type="VEuPathDB" id="FungiDB:BCV72DRAFT_339521"/>
<organism evidence="1 2">
    <name type="scientific">Rhizopus microsporus</name>
    <dbReference type="NCBI Taxonomy" id="58291"/>
    <lineage>
        <taxon>Eukaryota</taxon>
        <taxon>Fungi</taxon>
        <taxon>Fungi incertae sedis</taxon>
        <taxon>Mucoromycota</taxon>
        <taxon>Mucoromycotina</taxon>
        <taxon>Mucoromycetes</taxon>
        <taxon>Mucorales</taxon>
        <taxon>Mucorineae</taxon>
        <taxon>Rhizopodaceae</taxon>
        <taxon>Rhizopus</taxon>
    </lineage>
</organism>
<evidence type="ECO:0000313" key="2">
    <source>
        <dbReference type="Proteomes" id="UP000242381"/>
    </source>
</evidence>
<name>A0A1X0S6N3_RHIZD</name>
<dbReference type="Proteomes" id="UP000242381">
    <property type="component" value="Unassembled WGS sequence"/>
</dbReference>
<gene>
    <name evidence="1" type="ORF">BCV71DRAFT_262550</name>
</gene>
<sequence length="136" mass="15401">MTVITKDLSAHISNDRTMISQASAASFANKFLIPRPNVTNHYQEEDDFTKLMKQLKSSIDEQLHLVMENTVSLGPLVEGMFKCALYRINLAADGIYLPLLVKNLRLVEEIYDLVHHKPKKAVLPTENQIELLALIL</sequence>
<dbReference type="AlphaFoldDB" id="A0A1X0S6N3"/>
<dbReference type="EMBL" id="KV921302">
    <property type="protein sequence ID" value="ORE19946.1"/>
    <property type="molecule type" value="Genomic_DNA"/>
</dbReference>
<reference evidence="1 2" key="1">
    <citation type="journal article" date="2016" name="Proc. Natl. Acad. Sci. U.S.A.">
        <title>Lipid metabolic changes in an early divergent fungus govern the establishment of a mutualistic symbiosis with endobacteria.</title>
        <authorList>
            <person name="Lastovetsky O.A."/>
            <person name="Gaspar M.L."/>
            <person name="Mondo S.J."/>
            <person name="LaButti K.M."/>
            <person name="Sandor L."/>
            <person name="Grigoriev I.V."/>
            <person name="Henry S.A."/>
            <person name="Pawlowska T.E."/>
        </authorList>
    </citation>
    <scope>NUCLEOTIDE SEQUENCE [LARGE SCALE GENOMIC DNA]</scope>
    <source>
        <strain evidence="1 2">ATCC 11559</strain>
    </source>
</reference>